<reference evidence="1" key="2">
    <citation type="journal article" date="2015" name="Data Brief">
        <title>Shoot transcriptome of the giant reed, Arundo donax.</title>
        <authorList>
            <person name="Barrero R.A."/>
            <person name="Guerrero F.D."/>
            <person name="Moolhuijzen P."/>
            <person name="Goolsby J.A."/>
            <person name="Tidwell J."/>
            <person name="Bellgard S.E."/>
            <person name="Bellgard M.I."/>
        </authorList>
    </citation>
    <scope>NUCLEOTIDE SEQUENCE</scope>
    <source>
        <tissue evidence="1">Shoot tissue taken approximately 20 cm above the soil surface</tissue>
    </source>
</reference>
<sequence>MAGAAGIRRLWDEETTRNPWGSLRKAPSFAGIAGCRHLGMDLAPVDRWGGW</sequence>
<organism evidence="1">
    <name type="scientific">Arundo donax</name>
    <name type="common">Giant reed</name>
    <name type="synonym">Donax arundinaceus</name>
    <dbReference type="NCBI Taxonomy" id="35708"/>
    <lineage>
        <taxon>Eukaryota</taxon>
        <taxon>Viridiplantae</taxon>
        <taxon>Streptophyta</taxon>
        <taxon>Embryophyta</taxon>
        <taxon>Tracheophyta</taxon>
        <taxon>Spermatophyta</taxon>
        <taxon>Magnoliopsida</taxon>
        <taxon>Liliopsida</taxon>
        <taxon>Poales</taxon>
        <taxon>Poaceae</taxon>
        <taxon>PACMAD clade</taxon>
        <taxon>Arundinoideae</taxon>
        <taxon>Arundineae</taxon>
        <taxon>Arundo</taxon>
    </lineage>
</organism>
<protein>
    <submittedName>
        <fullName evidence="1">Uncharacterized protein</fullName>
    </submittedName>
</protein>
<dbReference type="AlphaFoldDB" id="A0A0A9HS42"/>
<name>A0A0A9HS42_ARUDO</name>
<proteinExistence type="predicted"/>
<evidence type="ECO:0000313" key="1">
    <source>
        <dbReference type="EMBL" id="JAE38609.1"/>
    </source>
</evidence>
<dbReference type="EMBL" id="GBRH01159287">
    <property type="protein sequence ID" value="JAE38609.1"/>
    <property type="molecule type" value="Transcribed_RNA"/>
</dbReference>
<accession>A0A0A9HS42</accession>
<reference evidence="1" key="1">
    <citation type="submission" date="2014-09" db="EMBL/GenBank/DDBJ databases">
        <authorList>
            <person name="Magalhaes I.L.F."/>
            <person name="Oliveira U."/>
            <person name="Santos F.R."/>
            <person name="Vidigal T.H.D.A."/>
            <person name="Brescovit A.D."/>
            <person name="Santos A.J."/>
        </authorList>
    </citation>
    <scope>NUCLEOTIDE SEQUENCE</scope>
    <source>
        <tissue evidence="1">Shoot tissue taken approximately 20 cm above the soil surface</tissue>
    </source>
</reference>